<protein>
    <submittedName>
        <fullName evidence="1">Uncharacterized protein</fullName>
    </submittedName>
</protein>
<dbReference type="AlphaFoldDB" id="A0A6C0EGL6"/>
<name>A0A6C0EGL6_9ZZZZ</name>
<proteinExistence type="predicted"/>
<dbReference type="EMBL" id="MN738855">
    <property type="protein sequence ID" value="QHT28326.1"/>
    <property type="molecule type" value="Genomic_DNA"/>
</dbReference>
<sequence>METKEQLVKVVKEWVTMDNEIRKHQRIVREMKINQKNVSQNLMKTMKQNEIECFDINNGSLVYKKNKVKKPINKNILYSILNDYFKGDVEHVEELGKYIMDNRQEVIKETIHRKIDK</sequence>
<reference evidence="1" key="1">
    <citation type="journal article" date="2020" name="Nature">
        <title>Giant virus diversity and host interactions through global metagenomics.</title>
        <authorList>
            <person name="Schulz F."/>
            <person name="Roux S."/>
            <person name="Paez-Espino D."/>
            <person name="Jungbluth S."/>
            <person name="Walsh D.A."/>
            <person name="Denef V.J."/>
            <person name="McMahon K.D."/>
            <person name="Konstantinidis K.T."/>
            <person name="Eloe-Fadrosh E.A."/>
            <person name="Kyrpides N.C."/>
            <person name="Woyke T."/>
        </authorList>
    </citation>
    <scope>NUCLEOTIDE SEQUENCE</scope>
    <source>
        <strain evidence="1">GVMAG-M-3300001348-25</strain>
    </source>
</reference>
<organism evidence="1">
    <name type="scientific">viral metagenome</name>
    <dbReference type="NCBI Taxonomy" id="1070528"/>
    <lineage>
        <taxon>unclassified sequences</taxon>
        <taxon>metagenomes</taxon>
        <taxon>organismal metagenomes</taxon>
    </lineage>
</organism>
<evidence type="ECO:0000313" key="1">
    <source>
        <dbReference type="EMBL" id="QHT28326.1"/>
    </source>
</evidence>
<dbReference type="Pfam" id="PF19064">
    <property type="entry name" value="DUF5760"/>
    <property type="match status" value="1"/>
</dbReference>
<dbReference type="InterPro" id="IPR043918">
    <property type="entry name" value="DUF5760"/>
</dbReference>
<accession>A0A6C0EGL6</accession>